<sequence>HLDSKIYICTIFDEFECIMDDISLYESTICRLCAENNSNGVNLFTDNEGDPALSTLINRFLPLKVQDDGKLPTTICPGCNIQLESTMQFFNLLIEGQKKLRDLLKQENEFKKNDRLKMNDNPLEQSNPESMELVNFEQKDENYGQRIIISSTFFIFYFARLISEYSTLDISKKAVFSKLKLIF</sequence>
<dbReference type="Gene3D" id="3.40.1800.20">
    <property type="match status" value="1"/>
</dbReference>
<dbReference type="GO" id="GO:0005634">
    <property type="term" value="C:nucleus"/>
    <property type="evidence" value="ECO:0007669"/>
    <property type="project" value="InterPro"/>
</dbReference>
<reference evidence="3" key="1">
    <citation type="submission" date="2021-04" db="EMBL/GenBank/DDBJ databases">
        <authorList>
            <person name="Chebbi M.A.C M."/>
        </authorList>
    </citation>
    <scope>NUCLEOTIDE SEQUENCE</scope>
</reference>
<dbReference type="OrthoDB" id="427030at2759"/>
<dbReference type="GO" id="GO:0008270">
    <property type="term" value="F:zinc ion binding"/>
    <property type="evidence" value="ECO:0007669"/>
    <property type="project" value="UniProtKB-UniRule"/>
</dbReference>
<dbReference type="SUPFAM" id="SSF57716">
    <property type="entry name" value="Glucocorticoid receptor-like (DNA-binding domain)"/>
    <property type="match status" value="1"/>
</dbReference>
<feature type="binding site" evidence="1">
    <location>
        <position position="30"/>
    </location>
    <ligand>
        <name>Zn(2+)</name>
        <dbReference type="ChEBI" id="CHEBI:29105"/>
    </ligand>
</feature>
<comment type="caution">
    <text evidence="3">The sequence shown here is derived from an EMBL/GenBank/DDBJ whole genome shotgun (WGS) entry which is preliminary data.</text>
</comment>
<feature type="domain" description="ZAD" evidence="2">
    <location>
        <begin position="28"/>
        <end position="103"/>
    </location>
</feature>
<feature type="binding site" evidence="1">
    <location>
        <position position="76"/>
    </location>
    <ligand>
        <name>Zn(2+)</name>
        <dbReference type="ChEBI" id="CHEBI:29105"/>
    </ligand>
</feature>
<gene>
    <name evidence="3" type="ORF">HICCMSTLAB_LOCUS8685</name>
</gene>
<dbReference type="PROSITE" id="PS51915">
    <property type="entry name" value="ZAD"/>
    <property type="match status" value="1"/>
</dbReference>
<keyword evidence="1" id="KW-0863">Zinc-finger</keyword>
<evidence type="ECO:0000313" key="4">
    <source>
        <dbReference type="Proteomes" id="UP000786811"/>
    </source>
</evidence>
<feature type="binding site" evidence="1">
    <location>
        <position position="79"/>
    </location>
    <ligand>
        <name>Zn(2+)</name>
        <dbReference type="ChEBI" id="CHEBI:29105"/>
    </ligand>
</feature>
<keyword evidence="1" id="KW-0479">Metal-binding</keyword>
<dbReference type="SMART" id="SM00868">
    <property type="entry name" value="zf-AD"/>
    <property type="match status" value="1"/>
</dbReference>
<dbReference type="PANTHER" id="PTHR39942:SF1">
    <property type="entry name" value="BCDNA.LD26519-RELATED"/>
    <property type="match status" value="1"/>
</dbReference>
<dbReference type="AlphaFoldDB" id="A0A8J2HM68"/>
<dbReference type="EMBL" id="CAJNRD030001121">
    <property type="protein sequence ID" value="CAG5097393.1"/>
    <property type="molecule type" value="Genomic_DNA"/>
</dbReference>
<keyword evidence="4" id="KW-1185">Reference proteome</keyword>
<keyword evidence="1" id="KW-0862">Zinc</keyword>
<evidence type="ECO:0000259" key="2">
    <source>
        <dbReference type="PROSITE" id="PS51915"/>
    </source>
</evidence>
<evidence type="ECO:0000313" key="3">
    <source>
        <dbReference type="EMBL" id="CAG5097393.1"/>
    </source>
</evidence>
<dbReference type="Pfam" id="PF07776">
    <property type="entry name" value="zf-AD"/>
    <property type="match status" value="1"/>
</dbReference>
<evidence type="ECO:0000256" key="1">
    <source>
        <dbReference type="PROSITE-ProRule" id="PRU01263"/>
    </source>
</evidence>
<dbReference type="Proteomes" id="UP000786811">
    <property type="component" value="Unassembled WGS sequence"/>
</dbReference>
<feature type="non-terminal residue" evidence="3">
    <location>
        <position position="1"/>
    </location>
</feature>
<organism evidence="3 4">
    <name type="scientific">Cotesia congregata</name>
    <name type="common">Parasitoid wasp</name>
    <name type="synonym">Apanteles congregatus</name>
    <dbReference type="NCBI Taxonomy" id="51543"/>
    <lineage>
        <taxon>Eukaryota</taxon>
        <taxon>Metazoa</taxon>
        <taxon>Ecdysozoa</taxon>
        <taxon>Arthropoda</taxon>
        <taxon>Hexapoda</taxon>
        <taxon>Insecta</taxon>
        <taxon>Pterygota</taxon>
        <taxon>Neoptera</taxon>
        <taxon>Endopterygota</taxon>
        <taxon>Hymenoptera</taxon>
        <taxon>Apocrita</taxon>
        <taxon>Ichneumonoidea</taxon>
        <taxon>Braconidae</taxon>
        <taxon>Microgastrinae</taxon>
        <taxon>Cotesia</taxon>
    </lineage>
</organism>
<dbReference type="InterPro" id="IPR012934">
    <property type="entry name" value="Znf_AD"/>
</dbReference>
<accession>A0A8J2HM68</accession>
<protein>
    <recommendedName>
        <fullName evidence="2">ZAD domain-containing protein</fullName>
    </recommendedName>
</protein>
<proteinExistence type="predicted"/>
<dbReference type="PANTHER" id="PTHR39942">
    <property type="entry name" value="BCDNA.LD26519-RELATED"/>
    <property type="match status" value="1"/>
</dbReference>
<name>A0A8J2HM68_COTCN</name>
<feature type="binding site" evidence="1">
    <location>
        <position position="33"/>
    </location>
    <ligand>
        <name>Zn(2+)</name>
        <dbReference type="ChEBI" id="CHEBI:29105"/>
    </ligand>
</feature>